<keyword evidence="1" id="KW-0732">Signal</keyword>
<dbReference type="InterPro" id="IPR029051">
    <property type="entry name" value="DUF4352"/>
</dbReference>
<dbReference type="Proteomes" id="UP000285744">
    <property type="component" value="Unassembled WGS sequence"/>
</dbReference>
<evidence type="ECO:0000313" key="6">
    <source>
        <dbReference type="Proteomes" id="UP000285744"/>
    </source>
</evidence>
<dbReference type="Gene3D" id="2.60.40.1240">
    <property type="match status" value="1"/>
</dbReference>
<evidence type="ECO:0000259" key="4">
    <source>
        <dbReference type="Pfam" id="PF11611"/>
    </source>
</evidence>
<dbReference type="AlphaFoldDB" id="A0A420F5R1"/>
<name>A0A420F5R1_9ACTN</name>
<feature type="compositionally biased region" description="Pro residues" evidence="2">
    <location>
        <begin position="16"/>
        <end position="62"/>
    </location>
</feature>
<accession>A0A420F5R1</accession>
<protein>
    <submittedName>
        <fullName evidence="5">DUF4352 domain-containing protein</fullName>
    </submittedName>
</protein>
<evidence type="ECO:0000256" key="2">
    <source>
        <dbReference type="SAM" id="MobiDB-lite"/>
    </source>
</evidence>
<feature type="compositionally biased region" description="Pro residues" evidence="2">
    <location>
        <begin position="103"/>
        <end position="142"/>
    </location>
</feature>
<dbReference type="PRINTS" id="PR01217">
    <property type="entry name" value="PRICHEXTENSN"/>
</dbReference>
<keyword evidence="3" id="KW-0472">Membrane</keyword>
<organism evidence="5 6">
    <name type="scientific">Micromonospora globbae</name>
    <dbReference type="NCBI Taxonomy" id="1894969"/>
    <lineage>
        <taxon>Bacteria</taxon>
        <taxon>Bacillati</taxon>
        <taxon>Actinomycetota</taxon>
        <taxon>Actinomycetes</taxon>
        <taxon>Micromonosporales</taxon>
        <taxon>Micromonosporaceae</taxon>
        <taxon>Micromonospora</taxon>
    </lineage>
</organism>
<dbReference type="InterPro" id="IPR029050">
    <property type="entry name" value="Immunoprotect_excell_Ig-like"/>
</dbReference>
<proteinExistence type="predicted"/>
<dbReference type="Pfam" id="PF11611">
    <property type="entry name" value="DUF4352"/>
    <property type="match status" value="1"/>
</dbReference>
<feature type="transmembrane region" description="Helical" evidence="3">
    <location>
        <begin position="149"/>
        <end position="173"/>
    </location>
</feature>
<comment type="caution">
    <text evidence="5">The sequence shown here is derived from an EMBL/GenBank/DDBJ whole genome shotgun (WGS) entry which is preliminary data.</text>
</comment>
<gene>
    <name evidence="5" type="ORF">D7I43_06800</name>
</gene>
<evidence type="ECO:0000313" key="5">
    <source>
        <dbReference type="EMBL" id="RKF28268.1"/>
    </source>
</evidence>
<keyword evidence="3" id="KW-1133">Transmembrane helix</keyword>
<evidence type="ECO:0000256" key="1">
    <source>
        <dbReference type="ARBA" id="ARBA00022729"/>
    </source>
</evidence>
<evidence type="ECO:0000256" key="3">
    <source>
        <dbReference type="SAM" id="Phobius"/>
    </source>
</evidence>
<feature type="region of interest" description="Disordered" evidence="2">
    <location>
        <begin position="186"/>
        <end position="218"/>
    </location>
</feature>
<feature type="compositionally biased region" description="Pro residues" evidence="2">
    <location>
        <begin position="68"/>
        <end position="95"/>
    </location>
</feature>
<sequence length="349" mass="35213">MPHNPWAPIGGSPQQPAEPPVSAPPGAPQPPVSAAPQPPASGEPTVAPPPAPVSPWAPPTAPPVSGAPQPPVSGAPQPPAPPGPYAPAPGAPQPPYQLGTPQPTYPPSGGPQPPYPPSGGPQPPYPPMPGAYPPGAGYPPPQKKSNRTVLIVVIVVAVLALLCCGGGAVALIVGAQKADEAVSSLPTTLPTGDLDDTPTREPALPGGPTAGPRATADGETRNMAIGDTLVISDDDGTVEITVTKVSTRSKACEEFGLAPDRGTYLLADVTVEVTKGTVSVNPLYFRWVAADGAEISSASGYASFCGESMEAGDVAAGGKRTGTLVFNVADRNGVVEYLHRFRPAGSWRP</sequence>
<feature type="region of interest" description="Disordered" evidence="2">
    <location>
        <begin position="1"/>
        <end position="142"/>
    </location>
</feature>
<dbReference type="EMBL" id="RAQQ01000004">
    <property type="protein sequence ID" value="RKF28268.1"/>
    <property type="molecule type" value="Genomic_DNA"/>
</dbReference>
<reference evidence="5 6" key="1">
    <citation type="journal article" date="2018" name="Int. J. Syst. Evol. Microbiol.">
        <title>Micromonospora globbae sp. nov., an endophytic actinomycete isolated from roots of Globba winitii C. H. Wright.</title>
        <authorList>
            <person name="Kuncharoen N."/>
            <person name="Pittayakhajonwut P."/>
            <person name="Tanasupawat S."/>
        </authorList>
    </citation>
    <scope>NUCLEOTIDE SEQUENCE [LARGE SCALE GENOMIC DNA]</scope>
    <source>
        <strain evidence="5 6">WPS1-2</strain>
    </source>
</reference>
<feature type="domain" description="DUF4352" evidence="4">
    <location>
        <begin position="234"/>
        <end position="329"/>
    </location>
</feature>
<keyword evidence="3" id="KW-0812">Transmembrane</keyword>
<dbReference type="OrthoDB" id="3405575at2"/>